<evidence type="ECO:0000256" key="10">
    <source>
        <dbReference type="RuleBase" id="RU000682"/>
    </source>
</evidence>
<comment type="subcellular location">
    <subcellularLocation>
        <location evidence="1 9 10">Nucleus</location>
    </subcellularLocation>
</comment>
<gene>
    <name evidence="13" type="primary">not</name>
</gene>
<keyword evidence="3" id="KW-0678">Repressor</keyword>
<feature type="compositionally biased region" description="Basic and acidic residues" evidence="11">
    <location>
        <begin position="74"/>
        <end position="83"/>
    </location>
</feature>
<dbReference type="Pfam" id="PF00046">
    <property type="entry name" value="Homeodomain"/>
    <property type="match status" value="1"/>
</dbReference>
<evidence type="ECO:0000259" key="12">
    <source>
        <dbReference type="PROSITE" id="PS50071"/>
    </source>
</evidence>
<evidence type="ECO:0000256" key="8">
    <source>
        <dbReference type="ARBA" id="ARBA00023242"/>
    </source>
</evidence>
<keyword evidence="2" id="KW-0217">Developmental protein</keyword>
<keyword evidence="8 9" id="KW-0539">Nucleus</keyword>
<dbReference type="SMART" id="SM00389">
    <property type="entry name" value="HOX"/>
    <property type="match status" value="1"/>
</dbReference>
<keyword evidence="5 9" id="KW-0238">DNA-binding</keyword>
<dbReference type="GO" id="GO:0005634">
    <property type="term" value="C:nucleus"/>
    <property type="evidence" value="ECO:0007669"/>
    <property type="project" value="UniProtKB-SubCell"/>
</dbReference>
<reference evidence="13" key="1">
    <citation type="journal article" date="2014" name="Cell">
        <title>Melatonin signaling controls circadian swimming behavior in marine zooplankton.</title>
        <authorList>
            <person name="Tosches M.A."/>
            <person name="Bucher D."/>
            <person name="Vopalensky P."/>
            <person name="Arendt D."/>
        </authorList>
    </citation>
    <scope>NUCLEOTIDE SEQUENCE</scope>
</reference>
<keyword evidence="6 9" id="KW-0371">Homeobox</keyword>
<feature type="domain" description="Homeobox" evidence="12">
    <location>
        <begin position="221"/>
        <end position="281"/>
    </location>
</feature>
<evidence type="ECO:0000256" key="9">
    <source>
        <dbReference type="PROSITE-ProRule" id="PRU00108"/>
    </source>
</evidence>
<feature type="region of interest" description="Disordered" evidence="11">
    <location>
        <begin position="57"/>
        <end position="143"/>
    </location>
</feature>
<evidence type="ECO:0000256" key="1">
    <source>
        <dbReference type="ARBA" id="ARBA00004123"/>
    </source>
</evidence>
<keyword evidence="4" id="KW-0805">Transcription regulation</keyword>
<dbReference type="PROSITE" id="PS50071">
    <property type="entry name" value="HOMEOBOX_2"/>
    <property type="match status" value="1"/>
</dbReference>
<feature type="DNA-binding region" description="Homeobox" evidence="9">
    <location>
        <begin position="223"/>
        <end position="282"/>
    </location>
</feature>
<evidence type="ECO:0000313" key="13">
    <source>
        <dbReference type="EMBL" id="AIT11919.1"/>
    </source>
</evidence>
<dbReference type="GO" id="GO:0000981">
    <property type="term" value="F:DNA-binding transcription factor activity, RNA polymerase II-specific"/>
    <property type="evidence" value="ECO:0007669"/>
    <property type="project" value="InterPro"/>
</dbReference>
<sequence>MQTATSTAVTLGQGLHPSPFVALPHPLRPMDPTSLQLHPAFLHPLYGLPPQLAGALRNSLGQGAGQDLAAPRSPPERLLEKHSPPRNSTSPNSPHQGQKSFTIDAILGSQHPNTTNSSNQRHLADSPTQKQPNIMTSTANNTNINSSSDLLALQQHQQHRHNRLAPHPYLHPFSCPPGLQYRHHPQHNRVTDKLDRKSGGMVHHQHPSGHGGGVDRDWKQGKAKRVRTIFTPEQLERLEAEFERQQYMVGTERYYLAMSLNLTEAQVKVWFQNRRIKWRKHNLEQQHARLAKLNLLKEGEGEVREEEEEEEGEEEVLLDLEESSVDNDEDTGDKENIIESVLPMSECHRGSQ</sequence>
<dbReference type="InterPro" id="IPR001356">
    <property type="entry name" value="HD"/>
</dbReference>
<keyword evidence="7" id="KW-0804">Transcription</keyword>
<name>A0A097EU54_PLADU</name>
<evidence type="ECO:0000256" key="7">
    <source>
        <dbReference type="ARBA" id="ARBA00023163"/>
    </source>
</evidence>
<dbReference type="Gene3D" id="1.10.10.60">
    <property type="entry name" value="Homeodomain-like"/>
    <property type="match status" value="1"/>
</dbReference>
<dbReference type="PANTHER" id="PTHR24339:SF67">
    <property type="entry name" value="GNOT1 HOMEODOMAIN PROTEIN-RELATED"/>
    <property type="match status" value="1"/>
</dbReference>
<evidence type="ECO:0000256" key="6">
    <source>
        <dbReference type="ARBA" id="ARBA00023155"/>
    </source>
</evidence>
<dbReference type="PANTHER" id="PTHR24339">
    <property type="entry name" value="HOMEOBOX PROTEIN EMX-RELATED"/>
    <property type="match status" value="1"/>
</dbReference>
<dbReference type="CDD" id="cd00086">
    <property type="entry name" value="homeodomain"/>
    <property type="match status" value="1"/>
</dbReference>
<protein>
    <submittedName>
        <fullName evidence="13">Notochord homeobox</fullName>
    </submittedName>
</protein>
<dbReference type="InterPro" id="IPR050877">
    <property type="entry name" value="EMX-VAX-Noto_Homeobox_TFs"/>
</dbReference>
<evidence type="ECO:0000256" key="11">
    <source>
        <dbReference type="SAM" id="MobiDB-lite"/>
    </source>
</evidence>
<feature type="region of interest" description="Disordered" evidence="11">
    <location>
        <begin position="198"/>
        <end position="217"/>
    </location>
</feature>
<feature type="compositionally biased region" description="Low complexity" evidence="11">
    <location>
        <begin position="85"/>
        <end position="94"/>
    </location>
</feature>
<evidence type="ECO:0000256" key="4">
    <source>
        <dbReference type="ARBA" id="ARBA00023015"/>
    </source>
</evidence>
<accession>A0A097EU54</accession>
<dbReference type="FunFam" id="1.10.10.60:FF:000450">
    <property type="entry name" value="Homeobox protein notochord"/>
    <property type="match status" value="1"/>
</dbReference>
<feature type="compositionally biased region" description="Acidic residues" evidence="11">
    <location>
        <begin position="303"/>
        <end position="332"/>
    </location>
</feature>
<dbReference type="EMBL" id="KM199647">
    <property type="protein sequence ID" value="AIT11919.1"/>
    <property type="molecule type" value="mRNA"/>
</dbReference>
<evidence type="ECO:0000256" key="2">
    <source>
        <dbReference type="ARBA" id="ARBA00022473"/>
    </source>
</evidence>
<evidence type="ECO:0000256" key="3">
    <source>
        <dbReference type="ARBA" id="ARBA00022491"/>
    </source>
</evidence>
<proteinExistence type="evidence at transcript level"/>
<feature type="region of interest" description="Disordered" evidence="11">
    <location>
        <begin position="299"/>
        <end position="352"/>
    </location>
</feature>
<organism evidence="13">
    <name type="scientific">Platynereis dumerilii</name>
    <name type="common">Dumeril's clam worm</name>
    <dbReference type="NCBI Taxonomy" id="6359"/>
    <lineage>
        <taxon>Eukaryota</taxon>
        <taxon>Metazoa</taxon>
        <taxon>Spiralia</taxon>
        <taxon>Lophotrochozoa</taxon>
        <taxon>Annelida</taxon>
        <taxon>Polychaeta</taxon>
        <taxon>Errantia</taxon>
        <taxon>Phyllodocida</taxon>
        <taxon>Nereididae</taxon>
        <taxon>Platynereis</taxon>
    </lineage>
</organism>
<dbReference type="InterPro" id="IPR017970">
    <property type="entry name" value="Homeobox_CS"/>
</dbReference>
<dbReference type="InterPro" id="IPR009057">
    <property type="entry name" value="Homeodomain-like_sf"/>
</dbReference>
<dbReference type="PROSITE" id="PS00027">
    <property type="entry name" value="HOMEOBOX_1"/>
    <property type="match status" value="1"/>
</dbReference>
<dbReference type="GO" id="GO:0030182">
    <property type="term" value="P:neuron differentiation"/>
    <property type="evidence" value="ECO:0007669"/>
    <property type="project" value="TreeGrafter"/>
</dbReference>
<dbReference type="GO" id="GO:0000978">
    <property type="term" value="F:RNA polymerase II cis-regulatory region sequence-specific DNA binding"/>
    <property type="evidence" value="ECO:0007669"/>
    <property type="project" value="TreeGrafter"/>
</dbReference>
<dbReference type="SUPFAM" id="SSF46689">
    <property type="entry name" value="Homeodomain-like"/>
    <property type="match status" value="1"/>
</dbReference>
<dbReference type="AlphaFoldDB" id="A0A097EU54"/>
<feature type="compositionally biased region" description="Polar residues" evidence="11">
    <location>
        <begin position="110"/>
        <end position="135"/>
    </location>
</feature>
<dbReference type="GO" id="GO:0007417">
    <property type="term" value="P:central nervous system development"/>
    <property type="evidence" value="ECO:0007669"/>
    <property type="project" value="TreeGrafter"/>
</dbReference>
<evidence type="ECO:0000256" key="5">
    <source>
        <dbReference type="ARBA" id="ARBA00023125"/>
    </source>
</evidence>